<dbReference type="OrthoDB" id="6604018at2759"/>
<gene>
    <name evidence="8" type="ORF">INT43_000689</name>
</gene>
<accession>A0A8H7UGD2</accession>
<reference evidence="8" key="1">
    <citation type="submission" date="2020-12" db="EMBL/GenBank/DDBJ databases">
        <title>Metabolic potential, ecology and presence of endohyphal bacteria is reflected in genomic diversity of Mucoromycotina.</title>
        <authorList>
            <person name="Muszewska A."/>
            <person name="Okrasinska A."/>
            <person name="Steczkiewicz K."/>
            <person name="Drgas O."/>
            <person name="Orlowska M."/>
            <person name="Perlinska-Lenart U."/>
            <person name="Aleksandrzak-Piekarczyk T."/>
            <person name="Szatraj K."/>
            <person name="Zielenkiewicz U."/>
            <person name="Pilsyk S."/>
            <person name="Malc E."/>
            <person name="Mieczkowski P."/>
            <person name="Kruszewska J.S."/>
            <person name="Biernat P."/>
            <person name="Pawlowska J."/>
        </authorList>
    </citation>
    <scope>NUCLEOTIDE SEQUENCE</scope>
    <source>
        <strain evidence="8">WA0000067209</strain>
    </source>
</reference>
<evidence type="ECO:0000256" key="4">
    <source>
        <dbReference type="ARBA" id="ARBA00023128"/>
    </source>
</evidence>
<evidence type="ECO:0000256" key="3">
    <source>
        <dbReference type="ARBA" id="ARBA00022989"/>
    </source>
</evidence>
<feature type="domain" description="HIG1" evidence="7">
    <location>
        <begin position="1"/>
        <end position="92"/>
    </location>
</feature>
<organism evidence="8 9">
    <name type="scientific">Mortierella isabellina</name>
    <name type="common">Filamentous fungus</name>
    <name type="synonym">Umbelopsis isabellina</name>
    <dbReference type="NCBI Taxonomy" id="91625"/>
    <lineage>
        <taxon>Eukaryota</taxon>
        <taxon>Fungi</taxon>
        <taxon>Fungi incertae sedis</taxon>
        <taxon>Mucoromycota</taxon>
        <taxon>Mucoromycotina</taxon>
        <taxon>Umbelopsidomycetes</taxon>
        <taxon>Umbelopsidales</taxon>
        <taxon>Umbelopsidaceae</taxon>
        <taxon>Umbelopsis</taxon>
    </lineage>
</organism>
<dbReference type="AlphaFoldDB" id="A0A8H7UGD2"/>
<evidence type="ECO:0000256" key="2">
    <source>
        <dbReference type="ARBA" id="ARBA00022692"/>
    </source>
</evidence>
<name>A0A8H7UGD2_MORIS</name>
<keyword evidence="3 6" id="KW-1133">Transmembrane helix</keyword>
<comment type="caution">
    <text evidence="8">The sequence shown here is derived from an EMBL/GenBank/DDBJ whole genome shotgun (WGS) entry which is preliminary data.</text>
</comment>
<sequence>MSNPEEFMKEAYEETRLQKLTRKCKEEPFVPAGVALTCFALGAATYGVKKGRRSYANNMLRVRVAAQGFTIAAMIVGSFVYSQNTQASARNNDSSQTSSQK</sequence>
<keyword evidence="9" id="KW-1185">Reference proteome</keyword>
<keyword evidence="2 6" id="KW-0812">Transmembrane</keyword>
<evidence type="ECO:0000256" key="1">
    <source>
        <dbReference type="ARBA" id="ARBA00004325"/>
    </source>
</evidence>
<comment type="subcellular location">
    <subcellularLocation>
        <location evidence="1">Mitochondrion membrane</location>
    </subcellularLocation>
</comment>
<dbReference type="PANTHER" id="PTHR12297:SF3">
    <property type="entry name" value="HIG1 DOMAIN FAMILY MEMBER 1A"/>
    <property type="match status" value="1"/>
</dbReference>
<evidence type="ECO:0000259" key="7">
    <source>
        <dbReference type="PROSITE" id="PS51503"/>
    </source>
</evidence>
<feature type="transmembrane region" description="Helical" evidence="6">
    <location>
        <begin position="29"/>
        <end position="48"/>
    </location>
</feature>
<evidence type="ECO:0000313" key="9">
    <source>
        <dbReference type="Proteomes" id="UP000654370"/>
    </source>
</evidence>
<dbReference type="EMBL" id="JAEPQZ010000002">
    <property type="protein sequence ID" value="KAG2184776.1"/>
    <property type="molecule type" value="Genomic_DNA"/>
</dbReference>
<dbReference type="Pfam" id="PF04588">
    <property type="entry name" value="HIG_1_N"/>
    <property type="match status" value="1"/>
</dbReference>
<proteinExistence type="predicted"/>
<dbReference type="Gene3D" id="6.10.140.1320">
    <property type="match status" value="1"/>
</dbReference>
<protein>
    <recommendedName>
        <fullName evidence="7">HIG1 domain-containing protein</fullName>
    </recommendedName>
</protein>
<dbReference type="Proteomes" id="UP000654370">
    <property type="component" value="Unassembled WGS sequence"/>
</dbReference>
<dbReference type="PANTHER" id="PTHR12297">
    <property type="entry name" value="HYPOXIA-INDUCBILE GENE 1 HIG1 -RELATED"/>
    <property type="match status" value="1"/>
</dbReference>
<evidence type="ECO:0000313" key="8">
    <source>
        <dbReference type="EMBL" id="KAG2184776.1"/>
    </source>
</evidence>
<dbReference type="InterPro" id="IPR050355">
    <property type="entry name" value="RCF1"/>
</dbReference>
<dbReference type="GO" id="GO:0097250">
    <property type="term" value="P:mitochondrial respirasome assembly"/>
    <property type="evidence" value="ECO:0007669"/>
    <property type="project" value="TreeGrafter"/>
</dbReference>
<evidence type="ECO:0000256" key="5">
    <source>
        <dbReference type="ARBA" id="ARBA00023136"/>
    </source>
</evidence>
<dbReference type="GO" id="GO:0031966">
    <property type="term" value="C:mitochondrial membrane"/>
    <property type="evidence" value="ECO:0007669"/>
    <property type="project" value="UniProtKB-SubCell"/>
</dbReference>
<evidence type="ECO:0000256" key="6">
    <source>
        <dbReference type="SAM" id="Phobius"/>
    </source>
</evidence>
<dbReference type="InterPro" id="IPR007667">
    <property type="entry name" value="Hypoxia_induced_domain"/>
</dbReference>
<dbReference type="PROSITE" id="PS51503">
    <property type="entry name" value="HIG1"/>
    <property type="match status" value="1"/>
</dbReference>
<keyword evidence="5 6" id="KW-0472">Membrane</keyword>
<keyword evidence="4" id="KW-0496">Mitochondrion</keyword>
<feature type="transmembrane region" description="Helical" evidence="6">
    <location>
        <begin position="60"/>
        <end position="81"/>
    </location>
</feature>